<keyword evidence="5 10" id="KW-0997">Cell inner membrane</keyword>
<comment type="function">
    <text evidence="10">Interacts with outer membrane receptor proteins that carry out high-affinity binding and energy dependent uptake into the periplasmic space of specific substrates. It could act to transduce energy from the cytoplasmic membrane to specific energy-requiring processes in the outer membrane, resulting in the release into the periplasm of ligands bound by these outer membrane proteins.</text>
</comment>
<dbReference type="NCBIfam" id="TIGR01352">
    <property type="entry name" value="tonB_Cterm"/>
    <property type="match status" value="1"/>
</dbReference>
<evidence type="ECO:0000256" key="6">
    <source>
        <dbReference type="ARBA" id="ARBA00022692"/>
    </source>
</evidence>
<dbReference type="EMBL" id="JBANFI010000003">
    <property type="protein sequence ID" value="MFK7160641.1"/>
    <property type="molecule type" value="Genomic_DNA"/>
</dbReference>
<keyword evidence="9 10" id="KW-0472">Membrane</keyword>
<feature type="compositionally biased region" description="Pro residues" evidence="11">
    <location>
        <begin position="61"/>
        <end position="73"/>
    </location>
</feature>
<evidence type="ECO:0000313" key="14">
    <source>
        <dbReference type="Proteomes" id="UP001621714"/>
    </source>
</evidence>
<dbReference type="InterPro" id="IPR051045">
    <property type="entry name" value="TonB-dependent_transducer"/>
</dbReference>
<protein>
    <recommendedName>
        <fullName evidence="10">Protein TonB</fullName>
    </recommendedName>
</protein>
<dbReference type="SUPFAM" id="SSF74653">
    <property type="entry name" value="TolA/TonB C-terminal domain"/>
    <property type="match status" value="1"/>
</dbReference>
<feature type="region of interest" description="Disordered" evidence="11">
    <location>
        <begin position="52"/>
        <end position="91"/>
    </location>
</feature>
<reference evidence="13 14" key="1">
    <citation type="submission" date="2024-02" db="EMBL/GenBank/DDBJ databases">
        <title>Marinospirillum sp. MEB 164 isolated from Lonar lake sediment.</title>
        <authorList>
            <person name="Joshi A."/>
            <person name="Thite S."/>
        </authorList>
    </citation>
    <scope>NUCLEOTIDE SEQUENCE [LARGE SCALE GENOMIC DNA]</scope>
    <source>
        <strain evidence="13 14">MEB164</strain>
    </source>
</reference>
<evidence type="ECO:0000256" key="11">
    <source>
        <dbReference type="SAM" id="MobiDB-lite"/>
    </source>
</evidence>
<dbReference type="InterPro" id="IPR003538">
    <property type="entry name" value="TonB"/>
</dbReference>
<feature type="compositionally biased region" description="Low complexity" evidence="11">
    <location>
        <begin position="74"/>
        <end position="91"/>
    </location>
</feature>
<organism evidence="13 14">
    <name type="scientific">Marinospirillum alkalitolerans</name>
    <dbReference type="NCBI Taxonomy" id="3123374"/>
    <lineage>
        <taxon>Bacteria</taxon>
        <taxon>Pseudomonadati</taxon>
        <taxon>Pseudomonadota</taxon>
        <taxon>Gammaproteobacteria</taxon>
        <taxon>Oceanospirillales</taxon>
        <taxon>Oceanospirillaceae</taxon>
        <taxon>Marinospirillum</taxon>
    </lineage>
</organism>
<evidence type="ECO:0000256" key="7">
    <source>
        <dbReference type="ARBA" id="ARBA00022927"/>
    </source>
</evidence>
<dbReference type="Proteomes" id="UP001621714">
    <property type="component" value="Unassembled WGS sequence"/>
</dbReference>
<evidence type="ECO:0000256" key="4">
    <source>
        <dbReference type="ARBA" id="ARBA00022475"/>
    </source>
</evidence>
<evidence type="ECO:0000256" key="8">
    <source>
        <dbReference type="ARBA" id="ARBA00022989"/>
    </source>
</evidence>
<evidence type="ECO:0000313" key="13">
    <source>
        <dbReference type="EMBL" id="MFK7160641.1"/>
    </source>
</evidence>
<keyword evidence="4 10" id="KW-1003">Cell membrane</keyword>
<evidence type="ECO:0000256" key="1">
    <source>
        <dbReference type="ARBA" id="ARBA00004383"/>
    </source>
</evidence>
<comment type="subcellular location">
    <subcellularLocation>
        <location evidence="1 10">Cell inner membrane</location>
        <topology evidence="1 10">Single-pass membrane protein</topology>
        <orientation evidence="1 10">Periplasmic side</orientation>
    </subcellularLocation>
</comment>
<evidence type="ECO:0000256" key="10">
    <source>
        <dbReference type="RuleBase" id="RU362123"/>
    </source>
</evidence>
<evidence type="ECO:0000259" key="12">
    <source>
        <dbReference type="PROSITE" id="PS52015"/>
    </source>
</evidence>
<evidence type="ECO:0000256" key="5">
    <source>
        <dbReference type="ARBA" id="ARBA00022519"/>
    </source>
</evidence>
<dbReference type="PRINTS" id="PR01374">
    <property type="entry name" value="TONBPROTEIN"/>
</dbReference>
<comment type="similarity">
    <text evidence="2 10">Belongs to the TonB family.</text>
</comment>
<feature type="domain" description="TonB C-terminal" evidence="12">
    <location>
        <begin position="122"/>
        <end position="213"/>
    </location>
</feature>
<evidence type="ECO:0000256" key="3">
    <source>
        <dbReference type="ARBA" id="ARBA00022448"/>
    </source>
</evidence>
<name>A0ABW8PXD4_9GAMM</name>
<keyword evidence="6 10" id="KW-0812">Transmembrane</keyword>
<dbReference type="RefSeq" id="WP_405338546.1">
    <property type="nucleotide sequence ID" value="NZ_JBANFI010000003.1"/>
</dbReference>
<gene>
    <name evidence="13" type="ORF">V6U78_06285</name>
</gene>
<keyword evidence="10" id="KW-0735">Signal-anchor</keyword>
<accession>A0ABW8PXD4</accession>
<dbReference type="InterPro" id="IPR006260">
    <property type="entry name" value="TonB/TolA_C"/>
</dbReference>
<keyword evidence="3 10" id="KW-0813">Transport</keyword>
<keyword evidence="14" id="KW-1185">Reference proteome</keyword>
<proteinExistence type="inferred from homology"/>
<dbReference type="InterPro" id="IPR037682">
    <property type="entry name" value="TonB_C"/>
</dbReference>
<dbReference type="Pfam" id="PF03544">
    <property type="entry name" value="TonB_C"/>
    <property type="match status" value="1"/>
</dbReference>
<sequence length="213" mass="23518">MAWSRWSGLVSWPLAVVASLTFFVGLGTLVHYADTSRPEASERFSMRWVQVEPQPEVERLTPPPPPPPPPPPEMQMQSPSSAAQSQVNAASPVTSALDASLPAIDAQFDGPAFPSLAGRLNSGPAVETPVYREPPRYPRQALARRLEGWVDLSFQVNAQGQVLPETIEVLAAEPEGVFERSARMAIARWRFAAYETGGQRQLRQRLEFRMESP</sequence>
<evidence type="ECO:0000256" key="9">
    <source>
        <dbReference type="ARBA" id="ARBA00023136"/>
    </source>
</evidence>
<evidence type="ECO:0000256" key="2">
    <source>
        <dbReference type="ARBA" id="ARBA00006555"/>
    </source>
</evidence>
<feature type="transmembrane region" description="Helical" evidence="10">
    <location>
        <begin position="12"/>
        <end position="33"/>
    </location>
</feature>
<dbReference type="PANTHER" id="PTHR33446">
    <property type="entry name" value="PROTEIN TONB-RELATED"/>
    <property type="match status" value="1"/>
</dbReference>
<dbReference type="PROSITE" id="PS52015">
    <property type="entry name" value="TONB_CTD"/>
    <property type="match status" value="1"/>
</dbReference>
<keyword evidence="7 10" id="KW-0653">Protein transport</keyword>
<keyword evidence="8 10" id="KW-1133">Transmembrane helix</keyword>
<comment type="caution">
    <text evidence="13">The sequence shown here is derived from an EMBL/GenBank/DDBJ whole genome shotgun (WGS) entry which is preliminary data.</text>
</comment>
<dbReference type="Gene3D" id="3.30.2420.10">
    <property type="entry name" value="TonB"/>
    <property type="match status" value="1"/>
</dbReference>